<evidence type="ECO:0000256" key="3">
    <source>
        <dbReference type="ARBA" id="ARBA00023015"/>
    </source>
</evidence>
<accession>A0A845V1Y1</accession>
<comment type="caution">
    <text evidence="10">The sequence shown here is derived from an EMBL/GenBank/DDBJ whole genome shotgun (WGS) entry which is preliminary data.</text>
</comment>
<dbReference type="InterPro" id="IPR011006">
    <property type="entry name" value="CheY-like_superfamily"/>
</dbReference>
<dbReference type="GO" id="GO:0006355">
    <property type="term" value="P:regulation of DNA-templated transcription"/>
    <property type="evidence" value="ECO:0007669"/>
    <property type="project" value="InterPro"/>
</dbReference>
<dbReference type="Pfam" id="PF00486">
    <property type="entry name" value="Trans_reg_C"/>
    <property type="match status" value="1"/>
</dbReference>
<evidence type="ECO:0000259" key="8">
    <source>
        <dbReference type="PROSITE" id="PS50110"/>
    </source>
</evidence>
<dbReference type="SUPFAM" id="SSF52172">
    <property type="entry name" value="CheY-like"/>
    <property type="match status" value="1"/>
</dbReference>
<organism evidence="10 11">
    <name type="scientific">Wenzhouxiangella limi</name>
    <dbReference type="NCBI Taxonomy" id="2707351"/>
    <lineage>
        <taxon>Bacteria</taxon>
        <taxon>Pseudomonadati</taxon>
        <taxon>Pseudomonadota</taxon>
        <taxon>Gammaproteobacteria</taxon>
        <taxon>Chromatiales</taxon>
        <taxon>Wenzhouxiangellaceae</taxon>
        <taxon>Wenzhouxiangella</taxon>
    </lineage>
</organism>
<dbReference type="GO" id="GO:0005829">
    <property type="term" value="C:cytosol"/>
    <property type="evidence" value="ECO:0007669"/>
    <property type="project" value="TreeGrafter"/>
</dbReference>
<gene>
    <name evidence="10" type="ORF">G3I74_12765</name>
</gene>
<feature type="domain" description="OmpR/PhoB-type" evidence="9">
    <location>
        <begin position="124"/>
        <end position="222"/>
    </location>
</feature>
<dbReference type="Proteomes" id="UP000484885">
    <property type="component" value="Unassembled WGS sequence"/>
</dbReference>
<proteinExistence type="predicted"/>
<dbReference type="SMART" id="SM00862">
    <property type="entry name" value="Trans_reg_C"/>
    <property type="match status" value="1"/>
</dbReference>
<dbReference type="EMBL" id="JAAGSC010000043">
    <property type="protein sequence ID" value="NDY96602.1"/>
    <property type="molecule type" value="Genomic_DNA"/>
</dbReference>
<dbReference type="AlphaFoldDB" id="A0A845V1Y1"/>
<keyword evidence="3" id="KW-0805">Transcription regulation</keyword>
<evidence type="ECO:0000313" key="11">
    <source>
        <dbReference type="Proteomes" id="UP000484885"/>
    </source>
</evidence>
<evidence type="ECO:0000256" key="7">
    <source>
        <dbReference type="PROSITE-ProRule" id="PRU01091"/>
    </source>
</evidence>
<dbReference type="PANTHER" id="PTHR48111:SF71">
    <property type="entry name" value="TRANSCRIPTIONAL REGULATORY PROTEIN PHOP"/>
    <property type="match status" value="1"/>
</dbReference>
<dbReference type="GO" id="GO:0032993">
    <property type="term" value="C:protein-DNA complex"/>
    <property type="evidence" value="ECO:0007669"/>
    <property type="project" value="TreeGrafter"/>
</dbReference>
<evidence type="ECO:0000256" key="6">
    <source>
        <dbReference type="PROSITE-ProRule" id="PRU00169"/>
    </source>
</evidence>
<keyword evidence="2" id="KW-0902">Two-component regulatory system</keyword>
<evidence type="ECO:0000313" key="10">
    <source>
        <dbReference type="EMBL" id="NDY96602.1"/>
    </source>
</evidence>
<keyword evidence="4 7" id="KW-0238">DNA-binding</keyword>
<feature type="domain" description="Response regulatory" evidence="8">
    <location>
        <begin position="2"/>
        <end position="116"/>
    </location>
</feature>
<dbReference type="Gene3D" id="1.10.10.10">
    <property type="entry name" value="Winged helix-like DNA-binding domain superfamily/Winged helix DNA-binding domain"/>
    <property type="match status" value="1"/>
</dbReference>
<evidence type="ECO:0000256" key="1">
    <source>
        <dbReference type="ARBA" id="ARBA00022553"/>
    </source>
</evidence>
<evidence type="ECO:0000259" key="9">
    <source>
        <dbReference type="PROSITE" id="PS51755"/>
    </source>
</evidence>
<evidence type="ECO:0000256" key="2">
    <source>
        <dbReference type="ARBA" id="ARBA00023012"/>
    </source>
</evidence>
<dbReference type="PROSITE" id="PS51755">
    <property type="entry name" value="OMPR_PHOB"/>
    <property type="match status" value="1"/>
</dbReference>
<dbReference type="InterPro" id="IPR039420">
    <property type="entry name" value="WalR-like"/>
</dbReference>
<keyword evidence="1 6" id="KW-0597">Phosphoprotein</keyword>
<dbReference type="PANTHER" id="PTHR48111">
    <property type="entry name" value="REGULATOR OF RPOS"/>
    <property type="match status" value="1"/>
</dbReference>
<evidence type="ECO:0000256" key="4">
    <source>
        <dbReference type="ARBA" id="ARBA00023125"/>
    </source>
</evidence>
<feature type="DNA-binding region" description="OmpR/PhoB-type" evidence="7">
    <location>
        <begin position="124"/>
        <end position="222"/>
    </location>
</feature>
<dbReference type="GO" id="GO:0000976">
    <property type="term" value="F:transcription cis-regulatory region binding"/>
    <property type="evidence" value="ECO:0007669"/>
    <property type="project" value="TreeGrafter"/>
</dbReference>
<dbReference type="FunFam" id="3.40.50.2300:FF:000002">
    <property type="entry name" value="DNA-binding response regulator PhoP"/>
    <property type="match status" value="1"/>
</dbReference>
<evidence type="ECO:0000256" key="5">
    <source>
        <dbReference type="ARBA" id="ARBA00023163"/>
    </source>
</evidence>
<dbReference type="Gene3D" id="3.40.50.2300">
    <property type="match status" value="1"/>
</dbReference>
<sequence>MRILVIEDETELRALMGRALKREGFAVDLCADGTEGLYYATEFPIDLAIIDLGLPGMSGMEIVRTLRARELRYPVLILTARADWQDKVEALELGADDYVTKPFRLEEVIARVHALLRRSAGHAAAEVDFGRLRINLSAQEAWLNDELLDLTGFEYKVLAYFALHPDRVVSKMELNEHLYDEDADPDSNVIEVIIGRLRRKLDPTGDWQPIETLRGRGYRFRPVRG</sequence>
<dbReference type="RefSeq" id="WP_164211988.1">
    <property type="nucleotide sequence ID" value="NZ_JAAGSC010000043.1"/>
</dbReference>
<keyword evidence="11" id="KW-1185">Reference proteome</keyword>
<dbReference type="CDD" id="cd00383">
    <property type="entry name" value="trans_reg_C"/>
    <property type="match status" value="1"/>
</dbReference>
<feature type="modified residue" description="4-aspartylphosphate" evidence="6">
    <location>
        <position position="51"/>
    </location>
</feature>
<reference evidence="10 11" key="1">
    <citation type="submission" date="2020-02" db="EMBL/GenBank/DDBJ databases">
        <authorList>
            <person name="Zhang X.-Y."/>
        </authorList>
    </citation>
    <scope>NUCLEOTIDE SEQUENCE [LARGE SCALE GENOMIC DNA]</scope>
    <source>
        <strain evidence="10 11">C33</strain>
    </source>
</reference>
<dbReference type="Gene3D" id="6.10.250.690">
    <property type="match status" value="1"/>
</dbReference>
<dbReference type="InterPro" id="IPR001867">
    <property type="entry name" value="OmpR/PhoB-type_DNA-bd"/>
</dbReference>
<dbReference type="InterPro" id="IPR036388">
    <property type="entry name" value="WH-like_DNA-bd_sf"/>
</dbReference>
<dbReference type="SMART" id="SM00448">
    <property type="entry name" value="REC"/>
    <property type="match status" value="1"/>
</dbReference>
<dbReference type="Pfam" id="PF00072">
    <property type="entry name" value="Response_reg"/>
    <property type="match status" value="1"/>
</dbReference>
<dbReference type="InterPro" id="IPR001789">
    <property type="entry name" value="Sig_transdc_resp-reg_receiver"/>
</dbReference>
<protein>
    <submittedName>
        <fullName evidence="10">Response regulator transcription factor</fullName>
    </submittedName>
</protein>
<dbReference type="GO" id="GO:0000156">
    <property type="term" value="F:phosphorelay response regulator activity"/>
    <property type="evidence" value="ECO:0007669"/>
    <property type="project" value="TreeGrafter"/>
</dbReference>
<name>A0A845V1Y1_9GAMM</name>
<keyword evidence="5" id="KW-0804">Transcription</keyword>
<dbReference type="PROSITE" id="PS50110">
    <property type="entry name" value="RESPONSE_REGULATORY"/>
    <property type="match status" value="1"/>
</dbReference>